<gene>
    <name evidence="2" type="ORF">HLB23_20005</name>
</gene>
<dbReference type="SUPFAM" id="SSF56601">
    <property type="entry name" value="beta-lactamase/transpeptidase-like"/>
    <property type="match status" value="1"/>
</dbReference>
<accession>A0A849C0H9</accession>
<dbReference type="PANTHER" id="PTHR43319">
    <property type="entry name" value="BETA-LACTAMASE-RELATED"/>
    <property type="match status" value="1"/>
</dbReference>
<dbReference type="Gene3D" id="3.40.710.10">
    <property type="entry name" value="DD-peptidase/beta-lactamase superfamily"/>
    <property type="match status" value="1"/>
</dbReference>
<dbReference type="RefSeq" id="WP_067518713.1">
    <property type="nucleotide sequence ID" value="NZ_JABELX010000007.1"/>
</dbReference>
<proteinExistence type="predicted"/>
<evidence type="ECO:0000313" key="3">
    <source>
        <dbReference type="Proteomes" id="UP000586827"/>
    </source>
</evidence>
<dbReference type="InterPro" id="IPR052907">
    <property type="entry name" value="Beta-lactamase/esterase"/>
</dbReference>
<evidence type="ECO:0000313" key="2">
    <source>
        <dbReference type="EMBL" id="NNH72114.1"/>
    </source>
</evidence>
<dbReference type="Proteomes" id="UP000586827">
    <property type="component" value="Unassembled WGS sequence"/>
</dbReference>
<name>A0A849C0H9_9NOCA</name>
<protein>
    <submittedName>
        <fullName evidence="2">Beta-lactamase family protein</fullName>
    </submittedName>
</protein>
<feature type="domain" description="Beta-lactamase-related" evidence="1">
    <location>
        <begin position="30"/>
        <end position="382"/>
    </location>
</feature>
<dbReference type="AlphaFoldDB" id="A0A849C0H9"/>
<dbReference type="Pfam" id="PF00144">
    <property type="entry name" value="Beta-lactamase"/>
    <property type="match status" value="1"/>
</dbReference>
<reference evidence="2 3" key="1">
    <citation type="submission" date="2020-05" db="EMBL/GenBank/DDBJ databases">
        <title>MicrobeNet Type strains.</title>
        <authorList>
            <person name="Nicholson A.C."/>
        </authorList>
    </citation>
    <scope>NUCLEOTIDE SEQUENCE [LARGE SCALE GENOMIC DNA]</scope>
    <source>
        <strain evidence="2 3">JCM 3224</strain>
    </source>
</reference>
<keyword evidence="3" id="KW-1185">Reference proteome</keyword>
<dbReference type="InterPro" id="IPR012338">
    <property type="entry name" value="Beta-lactam/transpept-like"/>
</dbReference>
<organism evidence="2 3">
    <name type="scientific">Nocardia uniformis</name>
    <dbReference type="NCBI Taxonomy" id="53432"/>
    <lineage>
        <taxon>Bacteria</taxon>
        <taxon>Bacillati</taxon>
        <taxon>Actinomycetota</taxon>
        <taxon>Actinomycetes</taxon>
        <taxon>Mycobacteriales</taxon>
        <taxon>Nocardiaceae</taxon>
        <taxon>Nocardia</taxon>
    </lineage>
</organism>
<dbReference type="InterPro" id="IPR001466">
    <property type="entry name" value="Beta-lactam-related"/>
</dbReference>
<comment type="caution">
    <text evidence="2">The sequence shown here is derived from an EMBL/GenBank/DDBJ whole genome shotgun (WGS) entry which is preliminary data.</text>
</comment>
<sequence>MSNVASLSGSVDLPAGVGGYAAPELAPLVRTFARVMGGRAGAGGSLAVHRHGEPLVDIWTGDAGAAGPWGHDTGSIVFSATKGIAATVIHRLADRGLIDYAAPVAEYWPEFGAKGKDRITVRQLLSHRAGLSGLPLIARGLDDILDHRLMEDRLAAAEPDRLLGIPTYHALTFGWLCAGLARAVTGRGMAELFRTEVSEPLGTDGIHLGRPVPGSTTRVATLAGNHLELVGAPYAAMFLGRAYGIPGAAGAAARALFLPGLEVLLDGDNPPILDTELAAGNGVCTATGLATLYSAIANEGMSNGRRFLSPTTIRALRKVESYHLDHALFYIPMLWHMGYHSLPIPGARAGLGHIGLGGSFGWADPRSGLSVGFVHNRLAMNSLAADQMASAWVLPLAVRGARAAHRTTATSTRRAA</sequence>
<dbReference type="PANTHER" id="PTHR43319:SF3">
    <property type="entry name" value="BETA-LACTAMASE-RELATED DOMAIN-CONTAINING PROTEIN"/>
    <property type="match status" value="1"/>
</dbReference>
<evidence type="ECO:0000259" key="1">
    <source>
        <dbReference type="Pfam" id="PF00144"/>
    </source>
</evidence>
<dbReference type="EMBL" id="JABELX010000007">
    <property type="protein sequence ID" value="NNH72114.1"/>
    <property type="molecule type" value="Genomic_DNA"/>
</dbReference>